<dbReference type="AlphaFoldDB" id="A0A5F1XU79"/>
<reference evidence="1 2" key="1">
    <citation type="submission" date="2018-11" db="EMBL/GenBank/DDBJ databases">
        <title>Complete genome sequence of Leptospira kmetyi isolate LS 001/16 from soil sample associated with a leptospirosis patient in Kelantan.</title>
        <authorList>
            <person name="Muhammad Yusoff F."/>
            <person name="Muhammad Yusoff S."/>
            <person name="Ahmad M.N."/>
            <person name="Yusof N.Y."/>
            <person name="Aziah I."/>
        </authorList>
    </citation>
    <scope>NUCLEOTIDE SEQUENCE [LARGE SCALE GENOMIC DNA]</scope>
    <source>
        <strain evidence="1 2">LS 001/16</strain>
    </source>
</reference>
<protein>
    <submittedName>
        <fullName evidence="1">Uncharacterized protein</fullName>
    </submittedName>
</protein>
<dbReference type="EMBL" id="CP033614">
    <property type="protein sequence ID" value="AYV56693.1"/>
    <property type="molecule type" value="Genomic_DNA"/>
</dbReference>
<dbReference type="Proteomes" id="UP000276407">
    <property type="component" value="Chromosome 1"/>
</dbReference>
<name>A0A5F1XU79_9LEPT</name>
<organism evidence="1 2">
    <name type="scientific">Leptospira kmetyi</name>
    <dbReference type="NCBI Taxonomy" id="408139"/>
    <lineage>
        <taxon>Bacteria</taxon>
        <taxon>Pseudomonadati</taxon>
        <taxon>Spirochaetota</taxon>
        <taxon>Spirochaetia</taxon>
        <taxon>Leptospirales</taxon>
        <taxon>Leptospiraceae</taxon>
        <taxon>Leptospira</taxon>
    </lineage>
</organism>
<sequence>MPLRFFLRSSLRLFLFLSLLPFFSCIWLTTDTQQVPLKKRIFQTEDDVIYKPILIRISEGAPLIVGDPLGSLECVSENGQRKIPAFDVYDRNEMYNGKPTDKLRTLIKNAIPNVLFKFDYCSTVETKENVYLDDNKWKSQLEKYAEMQKENPHLCHKIRKEHSINIIRSRFSETCIRIPKSEMTIDISRQEADLLAEGKIRFNIHYTTRSLGYGLGWMLNVLSLGFMSLDATVYAGFTFKTESEVVSENETYVMRYKGRIRKSVWNYFLWPVWIFRPTERIRFGTPFSDPDDTIGSDDFTQESARQALIVKFLENRSMNRK</sequence>
<gene>
    <name evidence="1" type="ORF">EFP84_15110</name>
</gene>
<accession>A0A5F1XU79</accession>
<dbReference type="RefSeq" id="WP_123179960.1">
    <property type="nucleotide sequence ID" value="NZ_CP033614.1"/>
</dbReference>
<evidence type="ECO:0000313" key="1">
    <source>
        <dbReference type="EMBL" id="AYV56693.1"/>
    </source>
</evidence>
<dbReference type="KEGG" id="lkm:EFP84_15110"/>
<proteinExistence type="predicted"/>
<evidence type="ECO:0000313" key="2">
    <source>
        <dbReference type="Proteomes" id="UP000276407"/>
    </source>
</evidence>